<feature type="region of interest" description="Disordered" evidence="6">
    <location>
        <begin position="1505"/>
        <end position="1525"/>
    </location>
</feature>
<protein>
    <recommendedName>
        <fullName evidence="5">Phosphodiesterase</fullName>
        <ecNumber evidence="5">3.1.4.-</ecNumber>
    </recommendedName>
</protein>
<dbReference type="SUPFAM" id="SSF55781">
    <property type="entry name" value="GAF domain-like"/>
    <property type="match status" value="1"/>
</dbReference>
<dbReference type="InterPro" id="IPR011990">
    <property type="entry name" value="TPR-like_helical_dom_sf"/>
</dbReference>
<evidence type="ECO:0000256" key="4">
    <source>
        <dbReference type="PIRSR" id="PIRSR623088-3"/>
    </source>
</evidence>
<dbReference type="GO" id="GO:0004114">
    <property type="term" value="F:3',5'-cyclic-nucleotide phosphodiesterase activity"/>
    <property type="evidence" value="ECO:0007669"/>
    <property type="project" value="InterPro"/>
</dbReference>
<feature type="binding site" evidence="3">
    <location>
        <position position="1967"/>
    </location>
    <ligand>
        <name>AMP</name>
        <dbReference type="ChEBI" id="CHEBI:456215"/>
    </ligand>
</feature>
<feature type="region of interest" description="Disordered" evidence="6">
    <location>
        <begin position="2174"/>
        <end position="2224"/>
    </location>
</feature>
<dbReference type="Pfam" id="PF01590">
    <property type="entry name" value="GAF"/>
    <property type="match status" value="1"/>
</dbReference>
<dbReference type="InterPro" id="IPR002073">
    <property type="entry name" value="PDEase_catalytic_dom"/>
</dbReference>
<dbReference type="InterPro" id="IPR011009">
    <property type="entry name" value="Kinase-like_dom_sf"/>
</dbReference>
<feature type="region of interest" description="Disordered" evidence="6">
    <location>
        <begin position="2390"/>
        <end position="2442"/>
    </location>
</feature>
<comment type="cofactor">
    <cofactor evidence="5">
        <name>a divalent metal cation</name>
        <dbReference type="ChEBI" id="CHEBI:60240"/>
    </cofactor>
    <text evidence="5">Binds 2 divalent metal cations per subunit. Site 1 may preferentially bind zinc ions, while site 2 has a preference for magnesium and/or manganese ions.</text>
</comment>
<feature type="region of interest" description="Disordered" evidence="6">
    <location>
        <begin position="2238"/>
        <end position="2303"/>
    </location>
</feature>
<dbReference type="PROSITE" id="PS50011">
    <property type="entry name" value="PROTEIN_KINASE_DOM"/>
    <property type="match status" value="1"/>
</dbReference>
<dbReference type="Gene3D" id="1.10.510.10">
    <property type="entry name" value="Transferase(Phosphotransferase) domain 1"/>
    <property type="match status" value="1"/>
</dbReference>
<dbReference type="SMART" id="SM00065">
    <property type="entry name" value="GAF"/>
    <property type="match status" value="1"/>
</dbReference>
<dbReference type="EMBL" id="QEAQ01000078">
    <property type="protein sequence ID" value="TPX56328.1"/>
    <property type="molecule type" value="Genomic_DNA"/>
</dbReference>
<feature type="region of interest" description="Disordered" evidence="6">
    <location>
        <begin position="73"/>
        <end position="161"/>
    </location>
</feature>
<feature type="region of interest" description="Disordered" evidence="6">
    <location>
        <begin position="201"/>
        <end position="242"/>
    </location>
</feature>
<feature type="binding site" evidence="3">
    <location>
        <position position="2078"/>
    </location>
    <ligand>
        <name>AMP</name>
        <dbReference type="ChEBI" id="CHEBI:456215"/>
    </ligand>
</feature>
<feature type="compositionally biased region" description="Polar residues" evidence="6">
    <location>
        <begin position="2395"/>
        <end position="2406"/>
    </location>
</feature>
<proteinExistence type="inferred from homology"/>
<dbReference type="GO" id="GO:0004672">
    <property type="term" value="F:protein kinase activity"/>
    <property type="evidence" value="ECO:0007669"/>
    <property type="project" value="InterPro"/>
</dbReference>
<dbReference type="PROSITE" id="PS00126">
    <property type="entry name" value="PDEASE_I_1"/>
    <property type="match status" value="1"/>
</dbReference>
<evidence type="ECO:0000259" key="8">
    <source>
        <dbReference type="PROSITE" id="PS51845"/>
    </source>
</evidence>
<accession>A0A507DZE1</accession>
<dbReference type="SUPFAM" id="SSF52540">
    <property type="entry name" value="P-loop containing nucleoside triphosphate hydrolases"/>
    <property type="match status" value="1"/>
</dbReference>
<feature type="compositionally biased region" description="Polar residues" evidence="6">
    <location>
        <begin position="203"/>
        <end position="222"/>
    </location>
</feature>
<dbReference type="Gene3D" id="1.10.1300.10">
    <property type="entry name" value="3'5'-cyclic nucleotide phosphodiesterase, catalytic domain"/>
    <property type="match status" value="1"/>
</dbReference>
<feature type="region of interest" description="Disordered" evidence="6">
    <location>
        <begin position="2337"/>
        <end position="2377"/>
    </location>
</feature>
<dbReference type="Gene3D" id="3.40.50.300">
    <property type="entry name" value="P-loop containing nucleotide triphosphate hydrolases"/>
    <property type="match status" value="1"/>
</dbReference>
<name>A0A507DZE1_9FUNG</name>
<dbReference type="InterPro" id="IPR000719">
    <property type="entry name" value="Prot_kinase_dom"/>
</dbReference>
<dbReference type="Pfam" id="PF00069">
    <property type="entry name" value="Pkinase"/>
    <property type="match status" value="1"/>
</dbReference>
<organism evidence="9 10">
    <name type="scientific">Powellomyces hirtus</name>
    <dbReference type="NCBI Taxonomy" id="109895"/>
    <lineage>
        <taxon>Eukaryota</taxon>
        <taxon>Fungi</taxon>
        <taxon>Fungi incertae sedis</taxon>
        <taxon>Chytridiomycota</taxon>
        <taxon>Chytridiomycota incertae sedis</taxon>
        <taxon>Chytridiomycetes</taxon>
        <taxon>Spizellomycetales</taxon>
        <taxon>Powellomycetaceae</taxon>
        <taxon>Powellomyces</taxon>
    </lineage>
</organism>
<feature type="binding site" evidence="4">
    <location>
        <position position="1967"/>
    </location>
    <ligand>
        <name>Zn(2+)</name>
        <dbReference type="ChEBI" id="CHEBI:29105"/>
        <label>1</label>
    </ligand>
</feature>
<feature type="binding site" evidence="3">
    <location>
        <begin position="1925"/>
        <end position="1929"/>
    </location>
    <ligand>
        <name>AMP</name>
        <dbReference type="ChEBI" id="CHEBI:456215"/>
    </ligand>
</feature>
<dbReference type="PROSITE" id="PS51845">
    <property type="entry name" value="PDEASE_I_2"/>
    <property type="match status" value="1"/>
</dbReference>
<keyword evidence="1" id="KW-0140">cGMP</keyword>
<dbReference type="STRING" id="109895.A0A507DZE1"/>
<evidence type="ECO:0000256" key="1">
    <source>
        <dbReference type="ARBA" id="ARBA00022535"/>
    </source>
</evidence>
<dbReference type="GO" id="GO:0007165">
    <property type="term" value="P:signal transduction"/>
    <property type="evidence" value="ECO:0007669"/>
    <property type="project" value="InterPro"/>
</dbReference>
<dbReference type="InterPro" id="IPR036971">
    <property type="entry name" value="PDEase_catalytic_dom_sf"/>
</dbReference>
<comment type="similarity">
    <text evidence="5">Belongs to the cyclic nucleotide phosphodiesterase family.</text>
</comment>
<dbReference type="Gene3D" id="3.30.450.40">
    <property type="match status" value="1"/>
</dbReference>
<evidence type="ECO:0000313" key="10">
    <source>
        <dbReference type="Proteomes" id="UP000318582"/>
    </source>
</evidence>
<dbReference type="InterPro" id="IPR023088">
    <property type="entry name" value="PDEase"/>
</dbReference>
<dbReference type="InterPro" id="IPR003607">
    <property type="entry name" value="HD/PDEase_dom"/>
</dbReference>
<dbReference type="PANTHER" id="PTHR43642">
    <property type="entry name" value="HYBRID SIGNAL TRANSDUCTION HISTIDINE KINASE G"/>
    <property type="match status" value="1"/>
</dbReference>
<feature type="compositionally biased region" description="Polar residues" evidence="6">
    <location>
        <begin position="100"/>
        <end position="117"/>
    </location>
</feature>
<dbReference type="SUPFAM" id="SSF56112">
    <property type="entry name" value="Protein kinase-like (PK-like)"/>
    <property type="match status" value="1"/>
</dbReference>
<keyword evidence="10" id="KW-1185">Reference proteome</keyword>
<dbReference type="SUPFAM" id="SSF48452">
    <property type="entry name" value="TPR-like"/>
    <property type="match status" value="1"/>
</dbReference>
<dbReference type="Pfam" id="PF13191">
    <property type="entry name" value="AAA_16"/>
    <property type="match status" value="1"/>
</dbReference>
<evidence type="ECO:0000256" key="2">
    <source>
        <dbReference type="PIRSR" id="PIRSR623088-1"/>
    </source>
</evidence>
<feature type="compositionally biased region" description="Low complexity" evidence="6">
    <location>
        <begin position="2423"/>
        <end position="2436"/>
    </location>
</feature>
<feature type="compositionally biased region" description="Polar residues" evidence="6">
    <location>
        <begin position="78"/>
        <end position="88"/>
    </location>
</feature>
<feature type="compositionally biased region" description="Polar residues" evidence="6">
    <location>
        <begin position="2261"/>
        <end position="2271"/>
    </location>
</feature>
<reference evidence="9 10" key="1">
    <citation type="journal article" date="2019" name="Sci. Rep.">
        <title>Comparative genomics of chytrid fungi reveal insights into the obligate biotrophic and pathogenic lifestyle of Synchytrium endobioticum.</title>
        <authorList>
            <person name="van de Vossenberg B.T.L.H."/>
            <person name="Warris S."/>
            <person name="Nguyen H.D.T."/>
            <person name="van Gent-Pelzer M.P.E."/>
            <person name="Joly D.L."/>
            <person name="van de Geest H.C."/>
            <person name="Bonants P.J.M."/>
            <person name="Smith D.S."/>
            <person name="Levesque C.A."/>
            <person name="van der Lee T.A.J."/>
        </authorList>
    </citation>
    <scope>NUCLEOTIDE SEQUENCE [LARGE SCALE GENOMIC DNA]</scope>
    <source>
        <strain evidence="9 10">CBS 809.83</strain>
    </source>
</reference>
<feature type="domain" description="Protein kinase" evidence="7">
    <location>
        <begin position="65"/>
        <end position="417"/>
    </location>
</feature>
<dbReference type="PRINTS" id="PR00387">
    <property type="entry name" value="PDIESTERASE1"/>
</dbReference>
<dbReference type="SMART" id="SM00471">
    <property type="entry name" value="HDc"/>
    <property type="match status" value="1"/>
</dbReference>
<keyword evidence="5" id="KW-0378">Hydrolase</keyword>
<feature type="binding site" evidence="4">
    <location>
        <position position="2078"/>
    </location>
    <ligand>
        <name>Zn(2+)</name>
        <dbReference type="ChEBI" id="CHEBI:29105"/>
        <label>1</label>
    </ligand>
</feature>
<evidence type="ECO:0000256" key="6">
    <source>
        <dbReference type="SAM" id="MobiDB-lite"/>
    </source>
</evidence>
<feature type="compositionally biased region" description="Low complexity" evidence="6">
    <location>
        <begin position="2356"/>
        <end position="2368"/>
    </location>
</feature>
<feature type="active site" description="Proton donor" evidence="2">
    <location>
        <position position="1925"/>
    </location>
</feature>
<dbReference type="PANTHER" id="PTHR43642:SF1">
    <property type="entry name" value="HYBRID SIGNAL TRANSDUCTION HISTIDINE KINASE G"/>
    <property type="match status" value="1"/>
</dbReference>
<dbReference type="Pfam" id="PF00233">
    <property type="entry name" value="PDEase_I"/>
    <property type="match status" value="1"/>
</dbReference>
<evidence type="ECO:0000256" key="5">
    <source>
        <dbReference type="RuleBase" id="RU363067"/>
    </source>
</evidence>
<dbReference type="EC" id="3.1.4.-" evidence="5"/>
<feature type="region of interest" description="Disordered" evidence="6">
    <location>
        <begin position="1816"/>
        <end position="1841"/>
    </location>
</feature>
<feature type="binding site" evidence="4">
    <location>
        <position position="1966"/>
    </location>
    <ligand>
        <name>Zn(2+)</name>
        <dbReference type="ChEBI" id="CHEBI:29105"/>
        <label>1</label>
    </ligand>
</feature>
<dbReference type="InterPro" id="IPR029016">
    <property type="entry name" value="GAF-like_dom_sf"/>
</dbReference>
<feature type="binding site" evidence="4">
    <location>
        <position position="1929"/>
    </location>
    <ligand>
        <name>Zn(2+)</name>
        <dbReference type="ChEBI" id="CHEBI:29105"/>
        <label>1</label>
    </ligand>
</feature>
<dbReference type="SUPFAM" id="SSF109604">
    <property type="entry name" value="HD-domain/PDEase-like"/>
    <property type="match status" value="1"/>
</dbReference>
<feature type="binding site" evidence="3">
    <location>
        <position position="2129"/>
    </location>
    <ligand>
        <name>AMP</name>
        <dbReference type="ChEBI" id="CHEBI:456215"/>
    </ligand>
</feature>
<feature type="domain" description="PDEase" evidence="8">
    <location>
        <begin position="1841"/>
        <end position="2174"/>
    </location>
</feature>
<feature type="binding site" evidence="4">
    <location>
        <position position="1967"/>
    </location>
    <ligand>
        <name>Zn(2+)</name>
        <dbReference type="ChEBI" id="CHEBI:29105"/>
        <label>2</label>
    </ligand>
</feature>
<evidence type="ECO:0000259" key="7">
    <source>
        <dbReference type="PROSITE" id="PS50011"/>
    </source>
</evidence>
<feature type="compositionally biased region" description="Polar residues" evidence="6">
    <location>
        <begin position="1817"/>
        <end position="1833"/>
    </location>
</feature>
<evidence type="ECO:0000256" key="3">
    <source>
        <dbReference type="PIRSR" id="PIRSR623088-2"/>
    </source>
</evidence>
<keyword evidence="4 5" id="KW-0479">Metal-binding</keyword>
<dbReference type="InterPro" id="IPR023174">
    <property type="entry name" value="PDEase_CS"/>
</dbReference>
<comment type="caution">
    <text evidence="9">The sequence shown here is derived from an EMBL/GenBank/DDBJ whole genome shotgun (WGS) entry which is preliminary data.</text>
</comment>
<gene>
    <name evidence="9" type="ORF">PhCBS80983_g04612</name>
</gene>
<dbReference type="InterPro" id="IPR041664">
    <property type="entry name" value="AAA_16"/>
</dbReference>
<dbReference type="GO" id="GO:0005524">
    <property type="term" value="F:ATP binding"/>
    <property type="evidence" value="ECO:0007669"/>
    <property type="project" value="InterPro"/>
</dbReference>
<evidence type="ECO:0000313" key="9">
    <source>
        <dbReference type="EMBL" id="TPX56328.1"/>
    </source>
</evidence>
<dbReference type="Proteomes" id="UP000318582">
    <property type="component" value="Unassembled WGS sequence"/>
</dbReference>
<dbReference type="GO" id="GO:0046872">
    <property type="term" value="F:metal ion binding"/>
    <property type="evidence" value="ECO:0007669"/>
    <property type="project" value="UniProtKB-KW"/>
</dbReference>
<dbReference type="InterPro" id="IPR053159">
    <property type="entry name" value="Hybrid_Histidine_Kinase"/>
</dbReference>
<feature type="compositionally biased region" description="Low complexity" evidence="6">
    <location>
        <begin position="2294"/>
        <end position="2303"/>
    </location>
</feature>
<dbReference type="InterPro" id="IPR027417">
    <property type="entry name" value="P-loop_NTPase"/>
</dbReference>
<dbReference type="InterPro" id="IPR003018">
    <property type="entry name" value="GAF"/>
</dbReference>
<sequence>MDTINVPGYRGLELIHYNSRTSLVIQRGHRLAKPDETVICKGNTYYDEDEIIKLKHEFELLNLIHSNLKDIGRVRTGPRSTSSANNDSAVPGSNAALSPAATSYSRTKGGENRNSTGLPPVKEESKGEQGCQTPAPQPPAGPRPTMTSGRRPRSTSLSHDSIQGCLDERIIRPLSLEEYNGQYVLILEDYKGVSLREFALGKPTNTPPDNQSAQDTDPSLATSGFAAPTPAAQKSAPSTSTILPPRTRQIGLDDFLCIAVQLAEALEIVHAAQVMHKDINPDNIVVKRIGGQIGVQLIDFNLAEVTDMGSQGQRNYLEGTLAYLSPEQTGRMQRVVDYRTDFYSLGLTLWEVLVGAPPFQFDDATEYVHAHLAKEIESPRVHDPLIPQAFSDVIDKLASKAPEYRYQSASGLRYDLMQCLHHLQRARAEQNINRLSDAAVAEAFSNFKLQVGARDHSPHINVPDKLYGRERETQELTTAYENIAVGKSRSELCLVCGSSGEGKSSLINHLRKHVMGQRGFFVHGQYTQYNRDRPYGGLVQALDMLIRQLLGEPAHVLEKWQNELTTALGAAYMAIVTDVLPNLEMIVGPQENLDSTRIDSTSAEQNTFIRAMQALIGCFAKAEHPLVVFLDDLQYAEPASQKLLQTVLFDKKIAHLLIVATQPHADGALSNAYGPTVQRIQFEAPQRLRRIELGPLPMAGLREMLADTLKPAAEDIDLLAQLLYRKTMGNPFHIREFLRYAEQSSLIYFDDIAAGWAWDIQELDRQTVLSESVADLLLTRLRQFPADTQTLLQQAACIGDTFDLRLLSFLADQSIVQVATHLWAAVKEGFLLPQSHDASLFRTVSALSRSSSGSLGSHNTTSRHGHRSSLSLVNRSIGGMVMSYKFCHSRLHQSCYDMIEESRRKALHLQIARLVRRNLSEEEMHDNVFVLVIQYNKVLDLLTDDEERVYVAQLNYEAAMRVKRSGTHSAARRMLDTALSLVEPSDPVAKAAAWDAHYDLLFNIKKAIAQVCIVESAYDQANVVLKDLSHRARSITDQLTATSILVSSCYIQGLFNDILEMGMKELEVFNIRAPETEGHADMLAKEEWALLESILGNTSVEEIAGSLKIGEVTTRMLETVLIFVGGAASSLGRFSLAQYFYMKGCLLALQNGLGAQSAVLFSHVLRTYTAAEGGPQFARMRWIARLVFQLLEKAPPEIQSRARLGLMLNGYVYVSSFREFEDNVEKCIIAGMESAHYSVIIYAMCAWPGILLSYGRPVSAWKDWETRYRQFMEQFKGYFLNVWKGTMAELEAIANGGMCVLQNRDVMATGMSRAQVYYYRLVNAFLYDREDKRALLEQYMNDDTMNAYIGLPRFIDVYVFQALIAASEYNLPDQNKERLMQEMDEAYKKVKMFSSEPPEEIKCKFLIIAAERCRISGDADGARQNYDSALDVAHEHGFRFHEAVITELYGKFWLELGSRRLARSCLHDAYMLWHSWGSEGKCKHLQAKYPDVVDLVVLSKGSPGSRYSHSLGTTQRSSGTEAQDSNSIDLDLTTVLKATQSLSNETSLEILLTKIIKFVMENAGAEKGLLVLQHEGKLLIEALGIIGEGGEERHQVLQQIPIEEAKAEEGGPLSIIYYVYRTREPLVLVEAVQDETYGKDPYISKRGTKSTLCCPIMHQNTVTGVVYLENDLQCGAFTGDRLELIQSLMAAASMSIENAKLSKTNTELTAALRDSSTKAGPRYNLDGPIKKTIDMLQSFKFRLPPGDPGIIQIDFIMKALTSTDFFSSNIDAINDETGKGLDSDTKNWIENSLLQRESRPTRSRLDSKDLMIAIKGPNTSGAPVGSTAPSVTASGDDPTVRPIARPTQEIPLLNMTRVNALLAQSTTLDFNIYDLAEATNGRPLYFLGVHLLEHWGLLQHFSLDETKLRLFFEQIEASYHPLPYHNSTHGADVLQTVNMLLLSDPKMAANFTKLEVFSACIASAVHDVDHPGLNNNFLVQSSHPLAIFYNDMSVLEFHHAAKAFEIAKRPETNVFDGLTNEQYRESRKLIISMVVATDMSQHFHYINKLKGKIAASALNWEESSDRGLILECAIKCADLNNSAKPLEQSRKWAFQVMQEFFLQGDRERKLGMPVSKFMDRYDTHIPKCQIGFIDILVTPLFDSWGQCIQTPFSRKCMEMIALNRSHWESILDKPDATPVFPAPPEDEREDFQITAPSTPPFTPQPRGTPPIGEDGASSGGAGGAGDLVAAKAAGMGFIGKRDPVGRRMSSPHVFRTGMGPPTTQQHPNSVSGVLRQGESSPGPPPAPLARLQKSSSGGSVTSWTSDHSHHYYNTYHAPPLTPPNTAPWDKAYTADSASRALSGRRRSIAGTGSTLSSSDYAGSGPSSPHLTPSSSAAITAAKTGGKVFLPALSSVPRSSVTTSATPSDEDKTPVRSRAPSETRNSNSAAAAAANRSTGVASS</sequence>
<feature type="compositionally biased region" description="Pro residues" evidence="6">
    <location>
        <begin position="2197"/>
        <end position="2208"/>
    </location>
</feature>